<sequence>MKIKSFIFVFFLCAIIFISVVATRPSKFEKQFGATEESKTKDGIDGNGGWRRGHDNGDWVGSGTWGGWGGGGGGEDKEHEEETGDEHEGDWEGKENEAPGWGDEENEGLGGEGVENGEPEEDP</sequence>
<feature type="compositionally biased region" description="Acidic residues" evidence="1">
    <location>
        <begin position="78"/>
        <end position="89"/>
    </location>
</feature>
<gene>
    <name evidence="3" type="ORF">TSUD_248780</name>
</gene>
<evidence type="ECO:0000313" key="3">
    <source>
        <dbReference type="EMBL" id="GAU18177.1"/>
    </source>
</evidence>
<reference evidence="4" key="1">
    <citation type="journal article" date="2017" name="Front. Plant Sci.">
        <title>Climate Clever Clovers: New Paradigm to Reduce the Environmental Footprint of Ruminants by Breeding Low Methanogenic Forages Utilizing Haplotype Variation.</title>
        <authorList>
            <person name="Kaur P."/>
            <person name="Appels R."/>
            <person name="Bayer P.E."/>
            <person name="Keeble-Gagnere G."/>
            <person name="Wang J."/>
            <person name="Hirakawa H."/>
            <person name="Shirasawa K."/>
            <person name="Vercoe P."/>
            <person name="Stefanova K."/>
            <person name="Durmic Z."/>
            <person name="Nichols P."/>
            <person name="Revell C."/>
            <person name="Isobe S.N."/>
            <person name="Edwards D."/>
            <person name="Erskine W."/>
        </authorList>
    </citation>
    <scope>NUCLEOTIDE SEQUENCE [LARGE SCALE GENOMIC DNA]</scope>
    <source>
        <strain evidence="4">cv. Daliak</strain>
    </source>
</reference>
<feature type="region of interest" description="Disordered" evidence="1">
    <location>
        <begin position="30"/>
        <end position="123"/>
    </location>
</feature>
<evidence type="ECO:0008006" key="5">
    <source>
        <dbReference type="Google" id="ProtNLM"/>
    </source>
</evidence>
<evidence type="ECO:0000256" key="2">
    <source>
        <dbReference type="SAM" id="SignalP"/>
    </source>
</evidence>
<accession>A0A2Z6MIN1</accession>
<proteinExistence type="predicted"/>
<dbReference type="OrthoDB" id="1436806at2759"/>
<evidence type="ECO:0000256" key="1">
    <source>
        <dbReference type="SAM" id="MobiDB-lite"/>
    </source>
</evidence>
<feature type="chain" id="PRO_5016336073" description="Nodule-specific Glycine Rich Peptide" evidence="2">
    <location>
        <begin position="23"/>
        <end position="123"/>
    </location>
</feature>
<feature type="compositionally biased region" description="Basic and acidic residues" evidence="1">
    <location>
        <begin position="30"/>
        <end position="44"/>
    </location>
</feature>
<keyword evidence="2" id="KW-0732">Signal</keyword>
<keyword evidence="4" id="KW-1185">Reference proteome</keyword>
<evidence type="ECO:0000313" key="4">
    <source>
        <dbReference type="Proteomes" id="UP000242715"/>
    </source>
</evidence>
<dbReference type="EMBL" id="DF973179">
    <property type="protein sequence ID" value="GAU18177.1"/>
    <property type="molecule type" value="Genomic_DNA"/>
</dbReference>
<name>A0A2Z6MIN1_TRISU</name>
<protein>
    <recommendedName>
        <fullName evidence="5">Nodule-specific Glycine Rich Peptide</fullName>
    </recommendedName>
</protein>
<feature type="compositionally biased region" description="Gly residues" evidence="1">
    <location>
        <begin position="63"/>
        <end position="73"/>
    </location>
</feature>
<dbReference type="AlphaFoldDB" id="A0A2Z6MIN1"/>
<dbReference type="Proteomes" id="UP000242715">
    <property type="component" value="Unassembled WGS sequence"/>
</dbReference>
<feature type="signal peptide" evidence="2">
    <location>
        <begin position="1"/>
        <end position="22"/>
    </location>
</feature>
<organism evidence="3 4">
    <name type="scientific">Trifolium subterraneum</name>
    <name type="common">Subterranean clover</name>
    <dbReference type="NCBI Taxonomy" id="3900"/>
    <lineage>
        <taxon>Eukaryota</taxon>
        <taxon>Viridiplantae</taxon>
        <taxon>Streptophyta</taxon>
        <taxon>Embryophyta</taxon>
        <taxon>Tracheophyta</taxon>
        <taxon>Spermatophyta</taxon>
        <taxon>Magnoliopsida</taxon>
        <taxon>eudicotyledons</taxon>
        <taxon>Gunneridae</taxon>
        <taxon>Pentapetalae</taxon>
        <taxon>rosids</taxon>
        <taxon>fabids</taxon>
        <taxon>Fabales</taxon>
        <taxon>Fabaceae</taxon>
        <taxon>Papilionoideae</taxon>
        <taxon>50 kb inversion clade</taxon>
        <taxon>NPAAA clade</taxon>
        <taxon>Hologalegina</taxon>
        <taxon>IRL clade</taxon>
        <taxon>Trifolieae</taxon>
        <taxon>Trifolium</taxon>
    </lineage>
</organism>